<protein>
    <recommendedName>
        <fullName evidence="4">DUF4345 domain-containing protein</fullName>
    </recommendedName>
</protein>
<feature type="transmembrane region" description="Helical" evidence="1">
    <location>
        <begin position="75"/>
        <end position="97"/>
    </location>
</feature>
<organism evidence="2 3">
    <name type="scientific">Algibacter mikhailovii</name>
    <dbReference type="NCBI Taxonomy" id="425498"/>
    <lineage>
        <taxon>Bacteria</taxon>
        <taxon>Pseudomonadati</taxon>
        <taxon>Bacteroidota</taxon>
        <taxon>Flavobacteriia</taxon>
        <taxon>Flavobacteriales</taxon>
        <taxon>Flavobacteriaceae</taxon>
        <taxon>Algibacter</taxon>
    </lineage>
</organism>
<comment type="caution">
    <text evidence="2">The sequence shown here is derived from an EMBL/GenBank/DDBJ whole genome shotgun (WGS) entry which is preliminary data.</text>
</comment>
<feature type="transmembrane region" description="Helical" evidence="1">
    <location>
        <begin position="12"/>
        <end position="31"/>
    </location>
</feature>
<evidence type="ECO:0000256" key="1">
    <source>
        <dbReference type="SAM" id="Phobius"/>
    </source>
</evidence>
<gene>
    <name evidence="2" type="ORF">GCM10007028_12030</name>
</gene>
<keyword evidence="1" id="KW-1133">Transmembrane helix</keyword>
<name>A0A918V7M0_9FLAO</name>
<sequence>MMYSKQDFISKIHLIISLLIVIPVAFIYGFNPSSSFDLQVNTLDEHSFFKAIMGVYLGFSVVWLLGLFKAKFLKVALITNMVFMLGLGFGRLLGFFIDGMPNMNLVFGAFGELFLGFYGVWVLNRP</sequence>
<dbReference type="AlphaFoldDB" id="A0A918V7M0"/>
<evidence type="ECO:0008006" key="4">
    <source>
        <dbReference type="Google" id="ProtNLM"/>
    </source>
</evidence>
<evidence type="ECO:0000313" key="3">
    <source>
        <dbReference type="Proteomes" id="UP000636004"/>
    </source>
</evidence>
<dbReference type="Proteomes" id="UP000636004">
    <property type="component" value="Unassembled WGS sequence"/>
</dbReference>
<keyword evidence="3" id="KW-1185">Reference proteome</keyword>
<dbReference type="RefSeq" id="WP_189359869.1">
    <property type="nucleotide sequence ID" value="NZ_BMWZ01000002.1"/>
</dbReference>
<dbReference type="Pfam" id="PF14248">
    <property type="entry name" value="DUF4345"/>
    <property type="match status" value="1"/>
</dbReference>
<proteinExistence type="predicted"/>
<reference evidence="2" key="2">
    <citation type="submission" date="2020-09" db="EMBL/GenBank/DDBJ databases">
        <authorList>
            <person name="Sun Q."/>
            <person name="Kim S."/>
        </authorList>
    </citation>
    <scope>NUCLEOTIDE SEQUENCE</scope>
    <source>
        <strain evidence="2">KCTC 12710</strain>
    </source>
</reference>
<evidence type="ECO:0000313" key="2">
    <source>
        <dbReference type="EMBL" id="GGZ76059.1"/>
    </source>
</evidence>
<dbReference type="EMBL" id="BMWZ01000002">
    <property type="protein sequence ID" value="GGZ76059.1"/>
    <property type="molecule type" value="Genomic_DNA"/>
</dbReference>
<reference evidence="2" key="1">
    <citation type="journal article" date="2014" name="Int. J. Syst. Evol. Microbiol.">
        <title>Complete genome sequence of Corynebacterium casei LMG S-19264T (=DSM 44701T), isolated from a smear-ripened cheese.</title>
        <authorList>
            <consortium name="US DOE Joint Genome Institute (JGI-PGF)"/>
            <person name="Walter F."/>
            <person name="Albersmeier A."/>
            <person name="Kalinowski J."/>
            <person name="Ruckert C."/>
        </authorList>
    </citation>
    <scope>NUCLEOTIDE SEQUENCE</scope>
    <source>
        <strain evidence="2">KCTC 12710</strain>
    </source>
</reference>
<keyword evidence="1" id="KW-0812">Transmembrane</keyword>
<feature type="transmembrane region" description="Helical" evidence="1">
    <location>
        <begin position="103"/>
        <end position="123"/>
    </location>
</feature>
<keyword evidence="1" id="KW-0472">Membrane</keyword>
<dbReference type="InterPro" id="IPR025597">
    <property type="entry name" value="DUF4345"/>
</dbReference>
<accession>A0A918V7M0</accession>
<feature type="transmembrane region" description="Helical" evidence="1">
    <location>
        <begin position="51"/>
        <end position="68"/>
    </location>
</feature>